<name>A0A0F9PM89_9ZZZZ</name>
<proteinExistence type="predicted"/>
<sequence length="143" mass="16710">MNWRGIKINEDIKKMADLLRSGNTMLNMACPVCNNPVFRNKGGVSFCPVCNKKILVVKNIPDQNSRRVLKENIISNEEQEEKKYSQYNKTLDMLKNVLFEKISWITQELKSVTQIHLIEIYSKILLNFFQILSKFPAEIMKNQ</sequence>
<dbReference type="AlphaFoldDB" id="A0A0F9PM89"/>
<evidence type="ECO:0000313" key="1">
    <source>
        <dbReference type="EMBL" id="KKN32895.1"/>
    </source>
</evidence>
<gene>
    <name evidence="1" type="ORF">LCGC14_0809210</name>
</gene>
<protein>
    <submittedName>
        <fullName evidence="1">Uncharacterized protein</fullName>
    </submittedName>
</protein>
<accession>A0A0F9PM89</accession>
<organism evidence="1">
    <name type="scientific">marine sediment metagenome</name>
    <dbReference type="NCBI Taxonomy" id="412755"/>
    <lineage>
        <taxon>unclassified sequences</taxon>
        <taxon>metagenomes</taxon>
        <taxon>ecological metagenomes</taxon>
    </lineage>
</organism>
<dbReference type="Pfam" id="PF06677">
    <property type="entry name" value="Auto_anti-p27"/>
    <property type="match status" value="1"/>
</dbReference>
<dbReference type="EMBL" id="LAZR01002221">
    <property type="protein sequence ID" value="KKN32895.1"/>
    <property type="molecule type" value="Genomic_DNA"/>
</dbReference>
<reference evidence="1" key="1">
    <citation type="journal article" date="2015" name="Nature">
        <title>Complex archaea that bridge the gap between prokaryotes and eukaryotes.</title>
        <authorList>
            <person name="Spang A."/>
            <person name="Saw J.H."/>
            <person name="Jorgensen S.L."/>
            <person name="Zaremba-Niedzwiedzka K."/>
            <person name="Martijn J."/>
            <person name="Lind A.E."/>
            <person name="van Eijk R."/>
            <person name="Schleper C."/>
            <person name="Guy L."/>
            <person name="Ettema T.J."/>
        </authorList>
    </citation>
    <scope>NUCLEOTIDE SEQUENCE</scope>
</reference>
<dbReference type="InterPro" id="IPR009563">
    <property type="entry name" value="SSSCA1"/>
</dbReference>
<comment type="caution">
    <text evidence="1">The sequence shown here is derived from an EMBL/GenBank/DDBJ whole genome shotgun (WGS) entry which is preliminary data.</text>
</comment>